<dbReference type="RefSeq" id="XP_026599668.1">
    <property type="nucleotide sequence ID" value="XM_026751936.1"/>
</dbReference>
<protein>
    <submittedName>
        <fullName evidence="1">Uncharacterized protein</fullName>
    </submittedName>
</protein>
<proteinExistence type="predicted"/>
<comment type="caution">
    <text evidence="1">The sequence shown here is derived from an EMBL/GenBank/DDBJ whole genome shotgun (WGS) entry which is preliminary data.</text>
</comment>
<evidence type="ECO:0000313" key="2">
    <source>
        <dbReference type="Proteomes" id="UP000256690"/>
    </source>
</evidence>
<gene>
    <name evidence="1" type="ORF">DSM5745_09920</name>
</gene>
<accession>A0A3D8QRR9</accession>
<dbReference type="AlphaFoldDB" id="A0A3D8QRR9"/>
<dbReference type="GeneID" id="38120290"/>
<dbReference type="EMBL" id="PVWQ01000014">
    <property type="protein sequence ID" value="RDW64509.1"/>
    <property type="molecule type" value="Genomic_DNA"/>
</dbReference>
<sequence>MAYPFPLKEVNNIWKGIPPSPAPSPDPSYPDLDPTNLAQYTRDELINYMGMYPDHAVSIFDYGKKQPHLWPNIPRIDSEAELVAWHNKTFPTTPLPQPRETIHANILTLRTRSPIDQLIKTDKIHALIALHRSGRWPNPHGFTRQCSYAYLAWNNGQKKGPSFLAFHYILYTCKRNRDWAFERPSAPTLTGIPGTGNHLDFIIRHSPEAFFSIWPHQDKVGPGPLDLAPSGNTPLQPRSISQLLKHAEPPQLSKLRERNNLDLALNAPGP</sequence>
<evidence type="ECO:0000313" key="1">
    <source>
        <dbReference type="EMBL" id="RDW64509.1"/>
    </source>
</evidence>
<keyword evidence="2" id="KW-1185">Reference proteome</keyword>
<dbReference type="Proteomes" id="UP000256690">
    <property type="component" value="Unassembled WGS sequence"/>
</dbReference>
<name>A0A3D8QRR9_9EURO</name>
<organism evidence="1 2">
    <name type="scientific">Aspergillus mulundensis</name>
    <dbReference type="NCBI Taxonomy" id="1810919"/>
    <lineage>
        <taxon>Eukaryota</taxon>
        <taxon>Fungi</taxon>
        <taxon>Dikarya</taxon>
        <taxon>Ascomycota</taxon>
        <taxon>Pezizomycotina</taxon>
        <taxon>Eurotiomycetes</taxon>
        <taxon>Eurotiomycetidae</taxon>
        <taxon>Eurotiales</taxon>
        <taxon>Aspergillaceae</taxon>
        <taxon>Aspergillus</taxon>
        <taxon>Aspergillus subgen. Nidulantes</taxon>
    </lineage>
</organism>
<reference evidence="1 2" key="1">
    <citation type="journal article" date="2018" name="IMA Fungus">
        <title>IMA Genome-F 9: Draft genome sequence of Annulohypoxylon stygium, Aspergillus mulundensis, Berkeleyomyces basicola (syn. Thielaviopsis basicola), Ceratocystis smalleyi, two Cercospora beticola strains, Coleophoma cylindrospora, Fusarium fracticaudum, Phialophora cf. hyalina, and Morchella septimelata.</title>
        <authorList>
            <person name="Wingfield B.D."/>
            <person name="Bills G.F."/>
            <person name="Dong Y."/>
            <person name="Huang W."/>
            <person name="Nel W.J."/>
            <person name="Swalarsk-Parry B.S."/>
            <person name="Vaghefi N."/>
            <person name="Wilken P.M."/>
            <person name="An Z."/>
            <person name="de Beer Z.W."/>
            <person name="De Vos L."/>
            <person name="Chen L."/>
            <person name="Duong T.A."/>
            <person name="Gao Y."/>
            <person name="Hammerbacher A."/>
            <person name="Kikkert J.R."/>
            <person name="Li Y."/>
            <person name="Li H."/>
            <person name="Li K."/>
            <person name="Li Q."/>
            <person name="Liu X."/>
            <person name="Ma X."/>
            <person name="Naidoo K."/>
            <person name="Pethybridge S.J."/>
            <person name="Sun J."/>
            <person name="Steenkamp E.T."/>
            <person name="van der Nest M.A."/>
            <person name="van Wyk S."/>
            <person name="Wingfield M.J."/>
            <person name="Xiong C."/>
            <person name="Yue Q."/>
            <person name="Zhang X."/>
        </authorList>
    </citation>
    <scope>NUCLEOTIDE SEQUENCE [LARGE SCALE GENOMIC DNA]</scope>
    <source>
        <strain evidence="1 2">DSM 5745</strain>
    </source>
</reference>